<dbReference type="EMBL" id="JAMKFB020000018">
    <property type="protein sequence ID" value="KAL0167598.1"/>
    <property type="molecule type" value="Genomic_DNA"/>
</dbReference>
<evidence type="ECO:0000256" key="1">
    <source>
        <dbReference type="SAM" id="MobiDB-lite"/>
    </source>
</evidence>
<proteinExistence type="predicted"/>
<feature type="compositionally biased region" description="Polar residues" evidence="1">
    <location>
        <begin position="104"/>
        <end position="113"/>
    </location>
</feature>
<dbReference type="Proteomes" id="UP001529510">
    <property type="component" value="Unassembled WGS sequence"/>
</dbReference>
<feature type="region of interest" description="Disordered" evidence="1">
    <location>
        <begin position="16"/>
        <end position="50"/>
    </location>
</feature>
<gene>
    <name evidence="2" type="ORF">M9458_035820</name>
</gene>
<accession>A0ABD0P3Y3</accession>
<evidence type="ECO:0000313" key="2">
    <source>
        <dbReference type="EMBL" id="KAL0167598.1"/>
    </source>
</evidence>
<feature type="compositionally biased region" description="Polar residues" evidence="1">
    <location>
        <begin position="81"/>
        <end position="96"/>
    </location>
</feature>
<evidence type="ECO:0000313" key="3">
    <source>
        <dbReference type="Proteomes" id="UP001529510"/>
    </source>
</evidence>
<feature type="compositionally biased region" description="Low complexity" evidence="1">
    <location>
        <begin position="26"/>
        <end position="41"/>
    </location>
</feature>
<dbReference type="AlphaFoldDB" id="A0ABD0P3Y3"/>
<sequence length="124" mass="13263">SLDITTASAFTLTSHGTFSTLGRGFTNTDTTDTDLPLTPSTPHTPPPWLTVARDRTDASVQSETEAVTEELLTELSALTRGTDQPQLVNLSPSQPRRSTRAVATDSTQQQTNPPTRPATTIGIE</sequence>
<organism evidence="2 3">
    <name type="scientific">Cirrhinus mrigala</name>
    <name type="common">Mrigala</name>
    <dbReference type="NCBI Taxonomy" id="683832"/>
    <lineage>
        <taxon>Eukaryota</taxon>
        <taxon>Metazoa</taxon>
        <taxon>Chordata</taxon>
        <taxon>Craniata</taxon>
        <taxon>Vertebrata</taxon>
        <taxon>Euteleostomi</taxon>
        <taxon>Actinopterygii</taxon>
        <taxon>Neopterygii</taxon>
        <taxon>Teleostei</taxon>
        <taxon>Ostariophysi</taxon>
        <taxon>Cypriniformes</taxon>
        <taxon>Cyprinidae</taxon>
        <taxon>Labeoninae</taxon>
        <taxon>Labeonini</taxon>
        <taxon>Cirrhinus</taxon>
    </lineage>
</organism>
<feature type="non-terminal residue" evidence="2">
    <location>
        <position position="124"/>
    </location>
</feature>
<feature type="region of interest" description="Disordered" evidence="1">
    <location>
        <begin position="76"/>
        <end position="124"/>
    </location>
</feature>
<reference evidence="2 3" key="1">
    <citation type="submission" date="2024-05" db="EMBL/GenBank/DDBJ databases">
        <title>Genome sequencing and assembly of Indian major carp, Cirrhinus mrigala (Hamilton, 1822).</title>
        <authorList>
            <person name="Mohindra V."/>
            <person name="Chowdhury L.M."/>
            <person name="Lal K."/>
            <person name="Jena J.K."/>
        </authorList>
    </citation>
    <scope>NUCLEOTIDE SEQUENCE [LARGE SCALE GENOMIC DNA]</scope>
    <source>
        <strain evidence="2">CM1030</strain>
        <tissue evidence="2">Blood</tissue>
    </source>
</reference>
<protein>
    <recommendedName>
        <fullName evidence="4">CD45</fullName>
    </recommendedName>
</protein>
<name>A0ABD0P3Y3_CIRMR</name>
<evidence type="ECO:0008006" key="4">
    <source>
        <dbReference type="Google" id="ProtNLM"/>
    </source>
</evidence>
<keyword evidence="3" id="KW-1185">Reference proteome</keyword>
<comment type="caution">
    <text evidence="2">The sequence shown here is derived from an EMBL/GenBank/DDBJ whole genome shotgun (WGS) entry which is preliminary data.</text>
</comment>
<feature type="non-terminal residue" evidence="2">
    <location>
        <position position="1"/>
    </location>
</feature>